<protein>
    <recommendedName>
        <fullName evidence="4">Thioredoxin domain-containing protein</fullName>
    </recommendedName>
</protein>
<dbReference type="SUPFAM" id="SSF52833">
    <property type="entry name" value="Thioredoxin-like"/>
    <property type="match status" value="1"/>
</dbReference>
<sequence length="157" mass="16776">MRRGVPRTRPVAFRIFAFAALGPALGAGPVAAQEPLSLRERIDALRAPEIVIEEPYADEIADDLAMIAAEGDALFGGEADIALFVGSDCAECAAAQAELAALAERIGVDVAVHHTDQADSAALMKRLTLDMVPSYVMPDRLIRGAMPAFVLERYLTR</sequence>
<accession>A0A1H3GDJ4</accession>
<keyword evidence="3" id="KW-1185">Reference proteome</keyword>
<organism evidence="2 3">
    <name type="scientific">Citreimonas salinaria</name>
    <dbReference type="NCBI Taxonomy" id="321339"/>
    <lineage>
        <taxon>Bacteria</taxon>
        <taxon>Pseudomonadati</taxon>
        <taxon>Pseudomonadota</taxon>
        <taxon>Alphaproteobacteria</taxon>
        <taxon>Rhodobacterales</taxon>
        <taxon>Roseobacteraceae</taxon>
        <taxon>Citreimonas</taxon>
    </lineage>
</organism>
<name>A0A1H3GDJ4_9RHOB</name>
<evidence type="ECO:0000256" key="1">
    <source>
        <dbReference type="SAM" id="SignalP"/>
    </source>
</evidence>
<gene>
    <name evidence="2" type="ORF">SAMN05444340_102283</name>
</gene>
<dbReference type="STRING" id="321339.SAMN05444340_102283"/>
<proteinExistence type="predicted"/>
<dbReference type="Proteomes" id="UP000199286">
    <property type="component" value="Unassembled WGS sequence"/>
</dbReference>
<feature type="chain" id="PRO_5011558524" description="Thioredoxin domain-containing protein" evidence="1">
    <location>
        <begin position="33"/>
        <end position="157"/>
    </location>
</feature>
<dbReference type="InterPro" id="IPR036249">
    <property type="entry name" value="Thioredoxin-like_sf"/>
</dbReference>
<evidence type="ECO:0000313" key="2">
    <source>
        <dbReference type="EMBL" id="SDY01127.1"/>
    </source>
</evidence>
<keyword evidence="1" id="KW-0732">Signal</keyword>
<evidence type="ECO:0008006" key="4">
    <source>
        <dbReference type="Google" id="ProtNLM"/>
    </source>
</evidence>
<dbReference type="AlphaFoldDB" id="A0A1H3GDJ4"/>
<dbReference type="EMBL" id="FNPF01000002">
    <property type="protein sequence ID" value="SDY01127.1"/>
    <property type="molecule type" value="Genomic_DNA"/>
</dbReference>
<feature type="signal peptide" evidence="1">
    <location>
        <begin position="1"/>
        <end position="32"/>
    </location>
</feature>
<reference evidence="2 3" key="1">
    <citation type="submission" date="2016-10" db="EMBL/GenBank/DDBJ databases">
        <authorList>
            <person name="de Groot N.N."/>
        </authorList>
    </citation>
    <scope>NUCLEOTIDE SEQUENCE [LARGE SCALE GENOMIC DNA]</scope>
    <source>
        <strain evidence="2 3">DSM 26880</strain>
    </source>
</reference>
<evidence type="ECO:0000313" key="3">
    <source>
        <dbReference type="Proteomes" id="UP000199286"/>
    </source>
</evidence>